<dbReference type="GO" id="GO:0004519">
    <property type="term" value="F:endonuclease activity"/>
    <property type="evidence" value="ECO:0007669"/>
    <property type="project" value="InterPro"/>
</dbReference>
<keyword evidence="2" id="KW-0496">Mitochondrion</keyword>
<dbReference type="GeneID" id="25396699"/>
<gene>
    <name evidence="2" type="primary">orf190</name>
</gene>
<dbReference type="RefSeq" id="YP_009162978.1">
    <property type="nucleotide sequence ID" value="NC_027730.1"/>
</dbReference>
<proteinExistence type="predicted"/>
<reference evidence="2" key="1">
    <citation type="submission" date="2015-05" db="EMBL/GenBank/DDBJ databases">
        <authorList>
            <person name="Wang D.B."/>
            <person name="Wang M."/>
        </authorList>
    </citation>
    <scope>NUCLEOTIDE SEQUENCE</scope>
    <source>
        <strain evidence="2">NRRL 1555</strain>
    </source>
</reference>
<dbReference type="Gene3D" id="3.10.28.10">
    <property type="entry name" value="Homing endonucleases"/>
    <property type="match status" value="2"/>
</dbReference>
<name>A0A0K1HNW0_PHYBL</name>
<organism evidence="2">
    <name type="scientific">Phycomyces blakesleeanus</name>
    <dbReference type="NCBI Taxonomy" id="4837"/>
    <lineage>
        <taxon>Eukaryota</taxon>
        <taxon>Fungi</taxon>
        <taxon>Fungi incertae sedis</taxon>
        <taxon>Mucoromycota</taxon>
        <taxon>Mucoromycotina</taxon>
        <taxon>Mucoromycetes</taxon>
        <taxon>Mucorales</taxon>
        <taxon>Phycomycetaceae</taxon>
        <taxon>Phycomyces</taxon>
    </lineage>
</organism>
<dbReference type="InterPro" id="IPR004860">
    <property type="entry name" value="LAGLIDADG_dom"/>
</dbReference>
<dbReference type="AlphaFoldDB" id="A0A0K1HNW0"/>
<protein>
    <recommendedName>
        <fullName evidence="1">Homing endonuclease LAGLIDADG domain-containing protein</fullName>
    </recommendedName>
</protein>
<evidence type="ECO:0000259" key="1">
    <source>
        <dbReference type="Pfam" id="PF03161"/>
    </source>
</evidence>
<dbReference type="SUPFAM" id="SSF55608">
    <property type="entry name" value="Homing endonucleases"/>
    <property type="match status" value="1"/>
</dbReference>
<dbReference type="InterPro" id="IPR027434">
    <property type="entry name" value="Homing_endonucl"/>
</dbReference>
<dbReference type="Pfam" id="PF03161">
    <property type="entry name" value="LAGLIDADG_2"/>
    <property type="match status" value="1"/>
</dbReference>
<sequence length="190" mass="22254">MMLGDGNIRMNGKHALLSVQQKNKEFVDHLWIICNRFDIVVNPVKKLIRVDKRFNNTTIAYGFQTLTLPYFTDLYKRWYQKVGKTTVKIIPVDIEKFLTPLAIAYWVAGDGTFDKSKSRVIICTDNFTKEECDVLQDVLLKKYNIKTYLKLSGVKTKDQYRIVIPKKELEKFQTLVVDYLHSSIYYRIGL</sequence>
<accession>A0A0K1HNW0</accession>
<evidence type="ECO:0000313" key="2">
    <source>
        <dbReference type="EMBL" id="AKT93744.1"/>
    </source>
</evidence>
<geneLocation type="mitochondrion" evidence="2"/>
<dbReference type="EMBL" id="KR809878">
    <property type="protein sequence ID" value="AKT93744.1"/>
    <property type="molecule type" value="Genomic_DNA"/>
</dbReference>
<feature type="domain" description="Homing endonuclease LAGLIDADG" evidence="1">
    <location>
        <begin position="1"/>
        <end position="172"/>
    </location>
</feature>